<feature type="compositionally biased region" description="Low complexity" evidence="1">
    <location>
        <begin position="209"/>
        <end position="226"/>
    </location>
</feature>
<proteinExistence type="predicted"/>
<dbReference type="Proteomes" id="UP000749040">
    <property type="component" value="Unassembled WGS sequence"/>
</dbReference>
<gene>
    <name evidence="3" type="ORF">ITX44_35240</name>
</gene>
<dbReference type="Pfam" id="PF05239">
    <property type="entry name" value="PRC"/>
    <property type="match status" value="1"/>
</dbReference>
<organism evidence="3 4">
    <name type="scientific">Actinacidiphila acididurans</name>
    <dbReference type="NCBI Taxonomy" id="2784346"/>
    <lineage>
        <taxon>Bacteria</taxon>
        <taxon>Bacillati</taxon>
        <taxon>Actinomycetota</taxon>
        <taxon>Actinomycetes</taxon>
        <taxon>Kitasatosporales</taxon>
        <taxon>Streptomycetaceae</taxon>
        <taxon>Actinacidiphila</taxon>
    </lineage>
</organism>
<feature type="compositionally biased region" description="Low complexity" evidence="1">
    <location>
        <begin position="179"/>
        <end position="190"/>
    </location>
</feature>
<dbReference type="InterPro" id="IPR027275">
    <property type="entry name" value="PRC-brl_dom"/>
</dbReference>
<dbReference type="Gene3D" id="3.90.50.10">
    <property type="entry name" value="Photosynthetic Reaction Center, subunit H, domain 2"/>
    <property type="match status" value="1"/>
</dbReference>
<dbReference type="InterPro" id="IPR011033">
    <property type="entry name" value="PRC_barrel-like_sf"/>
</dbReference>
<reference evidence="3 4" key="1">
    <citation type="submission" date="2021-01" db="EMBL/GenBank/DDBJ databases">
        <title>Streptomyces acididurans sp. nov., isolated from a peat swamp forest soil.</title>
        <authorList>
            <person name="Chantavorakit T."/>
            <person name="Duangmal K."/>
        </authorList>
    </citation>
    <scope>NUCLEOTIDE SEQUENCE [LARGE SCALE GENOMIC DNA]</scope>
    <source>
        <strain evidence="3 4">KK5PA1</strain>
    </source>
</reference>
<accession>A0ABS2U2B0</accession>
<dbReference type="SUPFAM" id="SSF50346">
    <property type="entry name" value="PRC-barrel domain"/>
    <property type="match status" value="1"/>
</dbReference>
<dbReference type="RefSeq" id="WP_205363164.1">
    <property type="nucleotide sequence ID" value="NZ_JADKYB010000028.1"/>
</dbReference>
<feature type="compositionally biased region" description="Low complexity" evidence="1">
    <location>
        <begin position="116"/>
        <end position="128"/>
    </location>
</feature>
<feature type="compositionally biased region" description="Basic and acidic residues" evidence="1">
    <location>
        <begin position="317"/>
        <end position="346"/>
    </location>
</feature>
<feature type="compositionally biased region" description="Gly residues" evidence="1">
    <location>
        <begin position="146"/>
        <end position="155"/>
    </location>
</feature>
<dbReference type="EMBL" id="JADKYB010000028">
    <property type="protein sequence ID" value="MBM9509721.1"/>
    <property type="molecule type" value="Genomic_DNA"/>
</dbReference>
<evidence type="ECO:0000313" key="3">
    <source>
        <dbReference type="EMBL" id="MBM9509721.1"/>
    </source>
</evidence>
<evidence type="ECO:0000313" key="4">
    <source>
        <dbReference type="Proteomes" id="UP000749040"/>
    </source>
</evidence>
<evidence type="ECO:0000256" key="1">
    <source>
        <dbReference type="SAM" id="MobiDB-lite"/>
    </source>
</evidence>
<name>A0ABS2U2B0_9ACTN</name>
<dbReference type="InterPro" id="IPR014747">
    <property type="entry name" value="Bac_photo_RC_H_C"/>
</dbReference>
<sequence length="346" mass="34870">MITREQIPRIVGHPVYDPQGRKIGPAKHMYLDDVTGEPVWVTVRAGFFGTHETFVPIGGARLVEDHLEVPFNKGKVKSAPTVALDDQGHLSADQERRLYGYYGLETREQAPADSEGVGAAGAPGRAAGTEGDTGKGPEQGMSGSEAGVGTGGGPGEPQPATGTTPGVEPRQAGGDKGPETGTGTEAEPGGQVPEAGTGTEAPPAGSDQGPRAGSGTAAGPSGARSPNTGTGSGAQAEPRRDKGPKAGSDPEGINWSGTCSTRDAPGRNTRGTAEQAATGGGIERKAADETGSEPGPATPPADRSPGSATFAVGSGGDAERIAPGRTRRPPEEQHPEGSETKPEDRP</sequence>
<feature type="domain" description="PRC-barrel" evidence="2">
    <location>
        <begin position="7"/>
        <end position="74"/>
    </location>
</feature>
<evidence type="ECO:0000259" key="2">
    <source>
        <dbReference type="Pfam" id="PF05239"/>
    </source>
</evidence>
<comment type="caution">
    <text evidence="3">The sequence shown here is derived from an EMBL/GenBank/DDBJ whole genome shotgun (WGS) entry which is preliminary data.</text>
</comment>
<feature type="region of interest" description="Disordered" evidence="1">
    <location>
        <begin position="109"/>
        <end position="346"/>
    </location>
</feature>
<keyword evidence="4" id="KW-1185">Reference proteome</keyword>
<protein>
    <submittedName>
        <fullName evidence="3">PRC-barrel domain-containing protein</fullName>
    </submittedName>
</protein>